<dbReference type="EMBL" id="JAGDFL010000030">
    <property type="protein sequence ID" value="KAG7400447.1"/>
    <property type="molecule type" value="Genomic_DNA"/>
</dbReference>
<gene>
    <name evidence="2" type="ORF">PHYBOEH_005822</name>
</gene>
<proteinExistence type="predicted"/>
<reference evidence="2" key="1">
    <citation type="submission" date="2021-02" db="EMBL/GenBank/DDBJ databases">
        <authorList>
            <person name="Palmer J.M."/>
        </authorList>
    </citation>
    <scope>NUCLEOTIDE SEQUENCE</scope>
    <source>
        <strain evidence="2">SCRP23</strain>
    </source>
</reference>
<evidence type="ECO:0000256" key="1">
    <source>
        <dbReference type="SAM" id="MobiDB-lite"/>
    </source>
</evidence>
<feature type="compositionally biased region" description="Polar residues" evidence="1">
    <location>
        <begin position="185"/>
        <end position="194"/>
    </location>
</feature>
<evidence type="ECO:0000313" key="3">
    <source>
        <dbReference type="Proteomes" id="UP000693981"/>
    </source>
</evidence>
<dbReference type="Proteomes" id="UP000693981">
    <property type="component" value="Unassembled WGS sequence"/>
</dbReference>
<name>A0A8T1X2X8_9STRA</name>
<comment type="caution">
    <text evidence="2">The sequence shown here is derived from an EMBL/GenBank/DDBJ whole genome shotgun (WGS) entry which is preliminary data.</text>
</comment>
<keyword evidence="3" id="KW-1185">Reference proteome</keyword>
<evidence type="ECO:0000313" key="2">
    <source>
        <dbReference type="EMBL" id="KAG7400447.1"/>
    </source>
</evidence>
<feature type="compositionally biased region" description="Basic and acidic residues" evidence="1">
    <location>
        <begin position="158"/>
        <end position="169"/>
    </location>
</feature>
<dbReference type="AlphaFoldDB" id="A0A8T1X2X8"/>
<organism evidence="2 3">
    <name type="scientific">Phytophthora boehmeriae</name>
    <dbReference type="NCBI Taxonomy" id="109152"/>
    <lineage>
        <taxon>Eukaryota</taxon>
        <taxon>Sar</taxon>
        <taxon>Stramenopiles</taxon>
        <taxon>Oomycota</taxon>
        <taxon>Peronosporomycetes</taxon>
        <taxon>Peronosporales</taxon>
        <taxon>Peronosporaceae</taxon>
        <taxon>Phytophthora</taxon>
    </lineage>
</organism>
<protein>
    <submittedName>
        <fullName evidence="2">Uncharacterized protein</fullName>
    </submittedName>
</protein>
<accession>A0A8T1X2X8</accession>
<sequence>MARCDPIAPIQEPSPESLLKKLLLDFRVTASEGELPRDVGELLVYARDRREDIESKLYELVLILNERELDLSEADVTTQRGEIRVQQEKMEDLMDEMAAQAQARDTASTEHEQIVARRAIRDATSKFTTAQGEASTAQANLNAGKRFLVSLRKAVARDKRVEAQRKEASEATTRSVNKQHRLARSTASWRSSES</sequence>
<feature type="region of interest" description="Disordered" evidence="1">
    <location>
        <begin position="158"/>
        <end position="194"/>
    </location>
</feature>